<keyword evidence="11" id="KW-1185">Reference proteome</keyword>
<evidence type="ECO:0000313" key="11">
    <source>
        <dbReference type="Proteomes" id="UP001597380"/>
    </source>
</evidence>
<dbReference type="SMART" id="SM00862">
    <property type="entry name" value="Trans_reg_C"/>
    <property type="match status" value="1"/>
</dbReference>
<organism evidence="10 11">
    <name type="scientific">Corallincola platygyrae</name>
    <dbReference type="NCBI Taxonomy" id="1193278"/>
    <lineage>
        <taxon>Bacteria</taxon>
        <taxon>Pseudomonadati</taxon>
        <taxon>Pseudomonadota</taxon>
        <taxon>Gammaproteobacteria</taxon>
        <taxon>Alteromonadales</taxon>
        <taxon>Psychromonadaceae</taxon>
        <taxon>Corallincola</taxon>
    </lineage>
</organism>
<dbReference type="CDD" id="cd00383">
    <property type="entry name" value="trans_reg_C"/>
    <property type="match status" value="1"/>
</dbReference>
<dbReference type="SMART" id="SM00448">
    <property type="entry name" value="REC"/>
    <property type="match status" value="1"/>
</dbReference>
<dbReference type="Pfam" id="PF00072">
    <property type="entry name" value="Response_reg"/>
    <property type="match status" value="1"/>
</dbReference>
<feature type="domain" description="Response regulatory" evidence="8">
    <location>
        <begin position="2"/>
        <end position="116"/>
    </location>
</feature>
<dbReference type="EMBL" id="JBHUHT010000013">
    <property type="protein sequence ID" value="MFD2096834.1"/>
    <property type="molecule type" value="Genomic_DNA"/>
</dbReference>
<dbReference type="InterPro" id="IPR036388">
    <property type="entry name" value="WH-like_DNA-bd_sf"/>
</dbReference>
<keyword evidence="5" id="KW-0804">Transcription</keyword>
<evidence type="ECO:0000259" key="8">
    <source>
        <dbReference type="PROSITE" id="PS50110"/>
    </source>
</evidence>
<evidence type="ECO:0000256" key="7">
    <source>
        <dbReference type="PROSITE-ProRule" id="PRU01091"/>
    </source>
</evidence>
<keyword evidence="3" id="KW-0805">Transcription regulation</keyword>
<evidence type="ECO:0000256" key="2">
    <source>
        <dbReference type="ARBA" id="ARBA00023012"/>
    </source>
</evidence>
<dbReference type="InterPro" id="IPR016032">
    <property type="entry name" value="Sig_transdc_resp-reg_C-effctor"/>
</dbReference>
<dbReference type="PROSITE" id="PS50110">
    <property type="entry name" value="RESPONSE_REGULATORY"/>
    <property type="match status" value="1"/>
</dbReference>
<evidence type="ECO:0000256" key="4">
    <source>
        <dbReference type="ARBA" id="ARBA00023125"/>
    </source>
</evidence>
<feature type="domain" description="OmpR/PhoB-type" evidence="9">
    <location>
        <begin position="125"/>
        <end position="222"/>
    </location>
</feature>
<evidence type="ECO:0000256" key="6">
    <source>
        <dbReference type="PROSITE-ProRule" id="PRU00169"/>
    </source>
</evidence>
<dbReference type="SUPFAM" id="SSF52172">
    <property type="entry name" value="CheY-like"/>
    <property type="match status" value="1"/>
</dbReference>
<evidence type="ECO:0000256" key="5">
    <source>
        <dbReference type="ARBA" id="ARBA00023163"/>
    </source>
</evidence>
<dbReference type="PANTHER" id="PTHR48111:SF22">
    <property type="entry name" value="REGULATOR OF RPOS"/>
    <property type="match status" value="1"/>
</dbReference>
<evidence type="ECO:0000259" key="9">
    <source>
        <dbReference type="PROSITE" id="PS51755"/>
    </source>
</evidence>
<dbReference type="Gene3D" id="6.10.250.690">
    <property type="match status" value="1"/>
</dbReference>
<evidence type="ECO:0000313" key="10">
    <source>
        <dbReference type="EMBL" id="MFD2096834.1"/>
    </source>
</evidence>
<gene>
    <name evidence="10" type="ORF">ACFSJ3_12625</name>
</gene>
<dbReference type="CDD" id="cd17574">
    <property type="entry name" value="REC_OmpR"/>
    <property type="match status" value="1"/>
</dbReference>
<dbReference type="Gene3D" id="3.40.50.2300">
    <property type="match status" value="1"/>
</dbReference>
<dbReference type="Pfam" id="PF00486">
    <property type="entry name" value="Trans_reg_C"/>
    <property type="match status" value="1"/>
</dbReference>
<keyword evidence="1 6" id="KW-0597">Phosphoprotein</keyword>
<dbReference type="InterPro" id="IPR039420">
    <property type="entry name" value="WalR-like"/>
</dbReference>
<reference evidence="11" key="1">
    <citation type="journal article" date="2019" name="Int. J. Syst. Evol. Microbiol.">
        <title>The Global Catalogue of Microorganisms (GCM) 10K type strain sequencing project: providing services to taxonomists for standard genome sequencing and annotation.</title>
        <authorList>
            <consortium name="The Broad Institute Genomics Platform"/>
            <consortium name="The Broad Institute Genome Sequencing Center for Infectious Disease"/>
            <person name="Wu L."/>
            <person name="Ma J."/>
        </authorList>
    </citation>
    <scope>NUCLEOTIDE SEQUENCE [LARGE SCALE GENOMIC DNA]</scope>
    <source>
        <strain evidence="11">CGMCC 1.10992</strain>
    </source>
</reference>
<proteinExistence type="predicted"/>
<dbReference type="PROSITE" id="PS51755">
    <property type="entry name" value="OMPR_PHOB"/>
    <property type="match status" value="1"/>
</dbReference>
<dbReference type="SUPFAM" id="SSF46894">
    <property type="entry name" value="C-terminal effector domain of the bipartite response regulators"/>
    <property type="match status" value="1"/>
</dbReference>
<keyword evidence="4 7" id="KW-0238">DNA-binding</keyword>
<dbReference type="InterPro" id="IPR011006">
    <property type="entry name" value="CheY-like_superfamily"/>
</dbReference>
<evidence type="ECO:0000256" key="1">
    <source>
        <dbReference type="ARBA" id="ARBA00022553"/>
    </source>
</evidence>
<dbReference type="RefSeq" id="WP_345339537.1">
    <property type="nucleotide sequence ID" value="NZ_BAABLI010000009.1"/>
</dbReference>
<keyword evidence="2" id="KW-0902">Two-component regulatory system</keyword>
<dbReference type="InterPro" id="IPR001867">
    <property type="entry name" value="OmpR/PhoB-type_DNA-bd"/>
</dbReference>
<sequence length="226" mass="25784">MNILLVEDHQDIAGIIFDYFELKGFTLDHAANGQFGLALAAENVYDLIILDIMLPRMDGLTVCQKLREQGIDTPVLMLTARDTREDILKGFGQGADDYLVKPFDLEILEARVMALHRRRQGLAAAKKLSFGELELDLMSREVSRRSYRMPLNPTLFAILKLLMTRAPDVVSKSEILETVWKDDEPDSDSLRSHIYQLRNIVDKPFPHAYIENVPKVGYRLVRESPL</sequence>
<protein>
    <submittedName>
        <fullName evidence="10">Response regulator transcription factor</fullName>
    </submittedName>
</protein>
<name>A0ABW4XNV3_9GAMM</name>
<comment type="caution">
    <text evidence="10">The sequence shown here is derived from an EMBL/GenBank/DDBJ whole genome shotgun (WGS) entry which is preliminary data.</text>
</comment>
<feature type="modified residue" description="4-aspartylphosphate" evidence="6">
    <location>
        <position position="51"/>
    </location>
</feature>
<dbReference type="PANTHER" id="PTHR48111">
    <property type="entry name" value="REGULATOR OF RPOS"/>
    <property type="match status" value="1"/>
</dbReference>
<dbReference type="InterPro" id="IPR001789">
    <property type="entry name" value="Sig_transdc_resp-reg_receiver"/>
</dbReference>
<evidence type="ECO:0000256" key="3">
    <source>
        <dbReference type="ARBA" id="ARBA00023015"/>
    </source>
</evidence>
<dbReference type="Proteomes" id="UP001597380">
    <property type="component" value="Unassembled WGS sequence"/>
</dbReference>
<feature type="DNA-binding region" description="OmpR/PhoB-type" evidence="7">
    <location>
        <begin position="125"/>
        <end position="222"/>
    </location>
</feature>
<accession>A0ABW4XNV3</accession>
<dbReference type="Gene3D" id="1.10.10.10">
    <property type="entry name" value="Winged helix-like DNA-binding domain superfamily/Winged helix DNA-binding domain"/>
    <property type="match status" value="1"/>
</dbReference>